<feature type="domain" description="NodB homology" evidence="3">
    <location>
        <begin position="75"/>
        <end position="316"/>
    </location>
</feature>
<evidence type="ECO:0000259" key="3">
    <source>
        <dbReference type="PROSITE" id="PS51677"/>
    </source>
</evidence>
<dbReference type="RefSeq" id="WP_379907559.1">
    <property type="nucleotide sequence ID" value="NZ_JBHSWE010000001.1"/>
</dbReference>
<dbReference type="EC" id="3.-.-.-" evidence="4"/>
<reference evidence="5" key="1">
    <citation type="journal article" date="2019" name="Int. J. Syst. Evol. Microbiol.">
        <title>The Global Catalogue of Microorganisms (GCM) 10K type strain sequencing project: providing services to taxonomists for standard genome sequencing and annotation.</title>
        <authorList>
            <consortium name="The Broad Institute Genomics Platform"/>
            <consortium name="The Broad Institute Genome Sequencing Center for Infectious Disease"/>
            <person name="Wu L."/>
            <person name="Ma J."/>
        </authorList>
    </citation>
    <scope>NUCLEOTIDE SEQUENCE [LARGE SCALE GENOMIC DNA]</scope>
    <source>
        <strain evidence="5">NBRC 111756</strain>
    </source>
</reference>
<keyword evidence="5" id="KW-1185">Reference proteome</keyword>
<keyword evidence="4" id="KW-0378">Hydrolase</keyword>
<dbReference type="SUPFAM" id="SSF88713">
    <property type="entry name" value="Glycoside hydrolase/deacetylase"/>
    <property type="match status" value="1"/>
</dbReference>
<dbReference type="CDD" id="cd10918">
    <property type="entry name" value="CE4_NodB_like_5s_6s"/>
    <property type="match status" value="1"/>
</dbReference>
<dbReference type="PANTHER" id="PTHR34216:SF3">
    <property type="entry name" value="POLY-BETA-1,6-N-ACETYL-D-GLUCOSAMINE N-DEACETYLASE"/>
    <property type="match status" value="1"/>
</dbReference>
<dbReference type="EMBL" id="JBHSWE010000001">
    <property type="protein sequence ID" value="MFC6669013.1"/>
    <property type="molecule type" value="Genomic_DNA"/>
</dbReference>
<dbReference type="Pfam" id="PF01522">
    <property type="entry name" value="Polysacc_deac_1"/>
    <property type="match status" value="1"/>
</dbReference>
<dbReference type="GO" id="GO:0016787">
    <property type="term" value="F:hydrolase activity"/>
    <property type="evidence" value="ECO:0007669"/>
    <property type="project" value="UniProtKB-KW"/>
</dbReference>
<dbReference type="InterPro" id="IPR051398">
    <property type="entry name" value="Polysacch_Deacetylase"/>
</dbReference>
<evidence type="ECO:0000256" key="2">
    <source>
        <dbReference type="ARBA" id="ARBA00022729"/>
    </source>
</evidence>
<evidence type="ECO:0000313" key="4">
    <source>
        <dbReference type="EMBL" id="MFC6669013.1"/>
    </source>
</evidence>
<sequence length="316" mass="36154">MMFHQLLTLLSLPISRNKLSILNYHQVLTTPDPLRPWEPDCVKFDWQMKLLSRHFRPLALLDALDRLDSDTLPSRAVCVTLDDGYRSNLEVALPILDRYQVPATVFVATAFSDGENMWNDRIIDLLAGLRSDTIDLEPVELGRCTLDGIATRRHLANRIIDQLKYLAVEDRLTKVDELIEVNGSIHETRKMMCAEEVARLSRSGIEIGGHTHNHPILKGMRPEQQREEVARNKALLEEWTGKPVLGFAYPNGRFGKDMDEESLAIIRELGFRYAVSTDAGFTARNTNRFALRRFTPWDANPVKFHARMILNLRNVP</sequence>
<dbReference type="Proteomes" id="UP001596422">
    <property type="component" value="Unassembled WGS sequence"/>
</dbReference>
<protein>
    <submittedName>
        <fullName evidence="4">Polysaccharide deacetylase family protein</fullName>
        <ecNumber evidence="4">3.-.-.-</ecNumber>
    </submittedName>
</protein>
<organism evidence="4 5">
    <name type="scientific">Marinobacterium aestuariivivens</name>
    <dbReference type="NCBI Taxonomy" id="1698799"/>
    <lineage>
        <taxon>Bacteria</taxon>
        <taxon>Pseudomonadati</taxon>
        <taxon>Pseudomonadota</taxon>
        <taxon>Gammaproteobacteria</taxon>
        <taxon>Oceanospirillales</taxon>
        <taxon>Oceanospirillaceae</taxon>
        <taxon>Marinobacterium</taxon>
    </lineage>
</organism>
<gene>
    <name evidence="4" type="ORF">ACFQDL_01980</name>
</gene>
<dbReference type="PROSITE" id="PS51677">
    <property type="entry name" value="NODB"/>
    <property type="match status" value="1"/>
</dbReference>
<name>A0ABW1ZVI6_9GAMM</name>
<evidence type="ECO:0000313" key="5">
    <source>
        <dbReference type="Proteomes" id="UP001596422"/>
    </source>
</evidence>
<dbReference type="InterPro" id="IPR002509">
    <property type="entry name" value="NODB_dom"/>
</dbReference>
<evidence type="ECO:0000256" key="1">
    <source>
        <dbReference type="ARBA" id="ARBA00004613"/>
    </source>
</evidence>
<comment type="caution">
    <text evidence="4">The sequence shown here is derived from an EMBL/GenBank/DDBJ whole genome shotgun (WGS) entry which is preliminary data.</text>
</comment>
<proteinExistence type="predicted"/>
<keyword evidence="2" id="KW-0732">Signal</keyword>
<dbReference type="PANTHER" id="PTHR34216">
    <property type="match status" value="1"/>
</dbReference>
<accession>A0ABW1ZVI6</accession>
<dbReference type="InterPro" id="IPR011330">
    <property type="entry name" value="Glyco_hydro/deAcase_b/a-brl"/>
</dbReference>
<comment type="subcellular location">
    <subcellularLocation>
        <location evidence="1">Secreted</location>
    </subcellularLocation>
</comment>
<dbReference type="Gene3D" id="3.20.20.370">
    <property type="entry name" value="Glycoside hydrolase/deacetylase"/>
    <property type="match status" value="1"/>
</dbReference>